<accession>A0A151X5Q2</accession>
<dbReference type="AlphaFoldDB" id="A0A151X5Q2"/>
<proteinExistence type="predicted"/>
<dbReference type="EMBL" id="KQ982494">
    <property type="protein sequence ID" value="KYQ55745.1"/>
    <property type="molecule type" value="Genomic_DNA"/>
</dbReference>
<reference evidence="1 2" key="1">
    <citation type="submission" date="2015-09" db="EMBL/GenBank/DDBJ databases">
        <title>Trachymyrmex zeteki WGS genome.</title>
        <authorList>
            <person name="Nygaard S."/>
            <person name="Hu H."/>
            <person name="Boomsma J."/>
            <person name="Zhang G."/>
        </authorList>
    </citation>
    <scope>NUCLEOTIDE SEQUENCE [LARGE SCALE GENOMIC DNA]</scope>
    <source>
        <strain evidence="1">Tzet28-1</strain>
        <tissue evidence="1">Whole body</tissue>
    </source>
</reference>
<dbReference type="STRING" id="64791.A0A151X5Q2"/>
<evidence type="ECO:0000313" key="1">
    <source>
        <dbReference type="EMBL" id="KYQ55745.1"/>
    </source>
</evidence>
<evidence type="ECO:0000313" key="2">
    <source>
        <dbReference type="Proteomes" id="UP000075809"/>
    </source>
</evidence>
<name>A0A151X5Q2_9HYME</name>
<sequence length="94" mass="10704">IPHTYSSNKYSDMVYILYEFCDGNVNAARYKYAARFPNRRLSDKSVFSLTFQRLKETGSFNMVPRADGPSTSTRRSGSALGTSFTKCLLMIFNH</sequence>
<keyword evidence="2" id="KW-1185">Reference proteome</keyword>
<dbReference type="Proteomes" id="UP000075809">
    <property type="component" value="Unassembled WGS sequence"/>
</dbReference>
<protein>
    <submittedName>
        <fullName evidence="1">Uncharacterized protein</fullName>
    </submittedName>
</protein>
<gene>
    <name evidence="1" type="ORF">ALC60_05387</name>
</gene>
<feature type="non-terminal residue" evidence="1">
    <location>
        <position position="1"/>
    </location>
</feature>
<organism evidence="1 2">
    <name type="scientific">Mycetomoellerius zeteki</name>
    <dbReference type="NCBI Taxonomy" id="64791"/>
    <lineage>
        <taxon>Eukaryota</taxon>
        <taxon>Metazoa</taxon>
        <taxon>Ecdysozoa</taxon>
        <taxon>Arthropoda</taxon>
        <taxon>Hexapoda</taxon>
        <taxon>Insecta</taxon>
        <taxon>Pterygota</taxon>
        <taxon>Neoptera</taxon>
        <taxon>Endopterygota</taxon>
        <taxon>Hymenoptera</taxon>
        <taxon>Apocrita</taxon>
        <taxon>Aculeata</taxon>
        <taxon>Formicoidea</taxon>
        <taxon>Formicidae</taxon>
        <taxon>Myrmicinae</taxon>
        <taxon>Mycetomoellerius</taxon>
    </lineage>
</organism>